<gene>
    <name evidence="1" type="ORF">Ddye_005401</name>
</gene>
<organism evidence="1 2">
    <name type="scientific">Dipteronia dyeriana</name>
    <dbReference type="NCBI Taxonomy" id="168575"/>
    <lineage>
        <taxon>Eukaryota</taxon>
        <taxon>Viridiplantae</taxon>
        <taxon>Streptophyta</taxon>
        <taxon>Embryophyta</taxon>
        <taxon>Tracheophyta</taxon>
        <taxon>Spermatophyta</taxon>
        <taxon>Magnoliopsida</taxon>
        <taxon>eudicotyledons</taxon>
        <taxon>Gunneridae</taxon>
        <taxon>Pentapetalae</taxon>
        <taxon>rosids</taxon>
        <taxon>malvids</taxon>
        <taxon>Sapindales</taxon>
        <taxon>Sapindaceae</taxon>
        <taxon>Hippocastanoideae</taxon>
        <taxon>Acereae</taxon>
        <taxon>Dipteronia</taxon>
    </lineage>
</organism>
<dbReference type="Proteomes" id="UP001280121">
    <property type="component" value="Unassembled WGS sequence"/>
</dbReference>
<proteinExistence type="predicted"/>
<evidence type="ECO:0000313" key="1">
    <source>
        <dbReference type="EMBL" id="KAK2658868.1"/>
    </source>
</evidence>
<evidence type="ECO:0000313" key="2">
    <source>
        <dbReference type="Proteomes" id="UP001280121"/>
    </source>
</evidence>
<sequence>MIYWLHSSPFSTLLPSIDQCCTIVMEVVRELPWHMGSLLFKFKMAASGSWGELICATSPRNVLFLDFILLQLCVYGETKWLQVYVQRRCSLVFLKLCGNFLF</sequence>
<name>A0AAD9XH08_9ROSI</name>
<dbReference type="AlphaFoldDB" id="A0AAD9XH08"/>
<protein>
    <submittedName>
        <fullName evidence="1">Uncharacterized protein</fullName>
    </submittedName>
</protein>
<keyword evidence="2" id="KW-1185">Reference proteome</keyword>
<accession>A0AAD9XH08</accession>
<reference evidence="1" key="1">
    <citation type="journal article" date="2023" name="Plant J.">
        <title>Genome sequences and population genomics provide insights into the demographic history, inbreeding, and mutation load of two 'living fossil' tree species of Dipteronia.</title>
        <authorList>
            <person name="Feng Y."/>
            <person name="Comes H.P."/>
            <person name="Chen J."/>
            <person name="Zhu S."/>
            <person name="Lu R."/>
            <person name="Zhang X."/>
            <person name="Li P."/>
            <person name="Qiu J."/>
            <person name="Olsen K.M."/>
            <person name="Qiu Y."/>
        </authorList>
    </citation>
    <scope>NUCLEOTIDE SEQUENCE</scope>
    <source>
        <strain evidence="1">KIB01</strain>
    </source>
</reference>
<dbReference type="EMBL" id="JANJYI010000002">
    <property type="protein sequence ID" value="KAK2658868.1"/>
    <property type="molecule type" value="Genomic_DNA"/>
</dbReference>
<comment type="caution">
    <text evidence="1">The sequence shown here is derived from an EMBL/GenBank/DDBJ whole genome shotgun (WGS) entry which is preliminary data.</text>
</comment>